<dbReference type="RefSeq" id="WP_248432843.1">
    <property type="nucleotide sequence ID" value="NZ_CP096205.1"/>
</dbReference>
<proteinExistence type="predicted"/>
<feature type="signal peptide" evidence="1">
    <location>
        <begin position="1"/>
        <end position="21"/>
    </location>
</feature>
<keyword evidence="1" id="KW-0732">Signal</keyword>
<evidence type="ECO:0000313" key="4">
    <source>
        <dbReference type="Proteomes" id="UP000830583"/>
    </source>
</evidence>
<evidence type="ECO:0000259" key="2">
    <source>
        <dbReference type="Pfam" id="PF13648"/>
    </source>
</evidence>
<dbReference type="Pfam" id="PF13648">
    <property type="entry name" value="Lipocalin_4"/>
    <property type="match status" value="1"/>
</dbReference>
<keyword evidence="4" id="KW-1185">Reference proteome</keyword>
<dbReference type="Proteomes" id="UP000830583">
    <property type="component" value="Chromosome"/>
</dbReference>
<protein>
    <submittedName>
        <fullName evidence="3">Lipocalin family protein</fullName>
    </submittedName>
</protein>
<accession>A0ABY4KDM1</accession>
<dbReference type="InterPro" id="IPR024311">
    <property type="entry name" value="Lipocalin-like"/>
</dbReference>
<evidence type="ECO:0000313" key="3">
    <source>
        <dbReference type="EMBL" id="UPQ77893.1"/>
    </source>
</evidence>
<feature type="chain" id="PRO_5047233255" evidence="1">
    <location>
        <begin position="22"/>
        <end position="145"/>
    </location>
</feature>
<gene>
    <name evidence="3" type="ORF">M0M57_09640</name>
</gene>
<evidence type="ECO:0000256" key="1">
    <source>
        <dbReference type="SAM" id="SignalP"/>
    </source>
</evidence>
<organism evidence="3 4">
    <name type="scientific">Flavobacterium azooxidireducens</name>
    <dbReference type="NCBI Taxonomy" id="1871076"/>
    <lineage>
        <taxon>Bacteria</taxon>
        <taxon>Pseudomonadati</taxon>
        <taxon>Bacteroidota</taxon>
        <taxon>Flavobacteriia</taxon>
        <taxon>Flavobacteriales</taxon>
        <taxon>Flavobacteriaceae</taxon>
        <taxon>Flavobacterium</taxon>
    </lineage>
</organism>
<dbReference type="EMBL" id="CP096205">
    <property type="protein sequence ID" value="UPQ77893.1"/>
    <property type="molecule type" value="Genomic_DNA"/>
</dbReference>
<sequence length="145" mass="15926">MKKLILLLVACVSLTSITSCSNDDDNSSASLEGKWEFSKYGYSFAGQEFLFDYEHTSGCTKDYIVFTSNTTTNHTFSSNGSGGCIEEIDNATYTRNGNVLTSNSDETIEIVSISDTTLKFRLLYEGENEEIPDGAAALIVLKRIN</sequence>
<dbReference type="PROSITE" id="PS51257">
    <property type="entry name" value="PROKAR_LIPOPROTEIN"/>
    <property type="match status" value="1"/>
</dbReference>
<name>A0ABY4KDM1_9FLAO</name>
<feature type="domain" description="Lipocalin-like" evidence="2">
    <location>
        <begin position="31"/>
        <end position="120"/>
    </location>
</feature>
<reference evidence="3" key="1">
    <citation type="submission" date="2022-04" db="EMBL/GenBank/DDBJ databases">
        <title>Consumption of N2O by Flavobacterium azooxidireducens sp. nov. isolated from Decomposing Leaf Litter of Phragmites australis (Cav.).</title>
        <authorList>
            <person name="Behrendt U."/>
            <person name="Spanner T."/>
            <person name="Augustin J."/>
            <person name="Horn M.A."/>
            <person name="Kolb S."/>
            <person name="Ulrich A."/>
        </authorList>
    </citation>
    <scope>NUCLEOTIDE SEQUENCE</scope>
    <source>
        <strain evidence="3">IGB 4-14</strain>
    </source>
</reference>